<feature type="compositionally biased region" description="Basic and acidic residues" evidence="1">
    <location>
        <begin position="18"/>
        <end position="29"/>
    </location>
</feature>
<evidence type="ECO:0000313" key="2">
    <source>
        <dbReference type="EMBL" id="TCO48318.1"/>
    </source>
</evidence>
<organism evidence="2 3">
    <name type="scientific">Kribbella antiqua</name>
    <dbReference type="NCBI Taxonomy" id="2512217"/>
    <lineage>
        <taxon>Bacteria</taxon>
        <taxon>Bacillati</taxon>
        <taxon>Actinomycetota</taxon>
        <taxon>Actinomycetes</taxon>
        <taxon>Propionibacteriales</taxon>
        <taxon>Kribbellaceae</taxon>
        <taxon>Kribbella</taxon>
    </lineage>
</organism>
<dbReference type="Proteomes" id="UP000295573">
    <property type="component" value="Unassembled WGS sequence"/>
</dbReference>
<evidence type="ECO:0000256" key="1">
    <source>
        <dbReference type="SAM" id="MobiDB-lite"/>
    </source>
</evidence>
<accession>A0A4R2IVQ7</accession>
<dbReference type="EMBL" id="SLWR01000004">
    <property type="protein sequence ID" value="TCO48318.1"/>
    <property type="molecule type" value="Genomic_DNA"/>
</dbReference>
<gene>
    <name evidence="2" type="ORF">EV646_104135</name>
</gene>
<feature type="compositionally biased region" description="Low complexity" evidence="1">
    <location>
        <begin position="56"/>
        <end position="96"/>
    </location>
</feature>
<evidence type="ECO:0000313" key="3">
    <source>
        <dbReference type="Proteomes" id="UP000295573"/>
    </source>
</evidence>
<dbReference type="RefSeq" id="WP_132148099.1">
    <property type="nucleotide sequence ID" value="NZ_SLWR01000004.1"/>
</dbReference>
<dbReference type="AlphaFoldDB" id="A0A4R2IVQ7"/>
<sequence>MTPPVVISDTQRARQVLRDARGNLDEPPARNDGVSLRGMTESAYATRGASGGLGQQSGLSGDLAASVNAAAVPQVAPGQQHNAAGTGERGQTTTGRENGRQGRDL</sequence>
<keyword evidence="3" id="KW-1185">Reference proteome</keyword>
<reference evidence="2 3" key="1">
    <citation type="journal article" date="2015" name="Stand. Genomic Sci.">
        <title>Genomic Encyclopedia of Bacterial and Archaeal Type Strains, Phase III: the genomes of soil and plant-associated and newly described type strains.</title>
        <authorList>
            <person name="Whitman W.B."/>
            <person name="Woyke T."/>
            <person name="Klenk H.P."/>
            <person name="Zhou Y."/>
            <person name="Lilburn T.G."/>
            <person name="Beck B.J."/>
            <person name="De Vos P."/>
            <person name="Vandamme P."/>
            <person name="Eisen J.A."/>
            <person name="Garrity G."/>
            <person name="Hugenholtz P."/>
            <person name="Kyrpides N.C."/>
        </authorList>
    </citation>
    <scope>NUCLEOTIDE SEQUENCE [LARGE SCALE GENOMIC DNA]</scope>
    <source>
        <strain evidence="2 3">VKM Ac-2541</strain>
    </source>
</reference>
<proteinExistence type="predicted"/>
<name>A0A4R2IVQ7_9ACTN</name>
<comment type="caution">
    <text evidence="2">The sequence shown here is derived from an EMBL/GenBank/DDBJ whole genome shotgun (WGS) entry which is preliminary data.</text>
</comment>
<feature type="region of interest" description="Disordered" evidence="1">
    <location>
        <begin position="18"/>
        <end position="105"/>
    </location>
</feature>
<protein>
    <submittedName>
        <fullName evidence="2">Uncharacterized protein</fullName>
    </submittedName>
</protein>